<dbReference type="SMART" id="SM00054">
    <property type="entry name" value="EFh"/>
    <property type="match status" value="2"/>
</dbReference>
<comment type="caution">
    <text evidence="3">The sequence shown here is derived from an EMBL/GenBank/DDBJ whole genome shotgun (WGS) entry which is preliminary data.</text>
</comment>
<protein>
    <recommendedName>
        <fullName evidence="2">EF-hand domain-containing protein</fullName>
    </recommendedName>
</protein>
<organism evidence="3 4">
    <name type="scientific">Elliptochloris bilobata</name>
    <dbReference type="NCBI Taxonomy" id="381761"/>
    <lineage>
        <taxon>Eukaryota</taxon>
        <taxon>Viridiplantae</taxon>
        <taxon>Chlorophyta</taxon>
        <taxon>core chlorophytes</taxon>
        <taxon>Trebouxiophyceae</taxon>
        <taxon>Trebouxiophyceae incertae sedis</taxon>
        <taxon>Elliptochloris clade</taxon>
        <taxon>Elliptochloris</taxon>
    </lineage>
</organism>
<feature type="domain" description="EF-hand" evidence="2">
    <location>
        <begin position="54"/>
        <end position="89"/>
    </location>
</feature>
<dbReference type="Proteomes" id="UP001445335">
    <property type="component" value="Unassembled WGS sequence"/>
</dbReference>
<dbReference type="PROSITE" id="PS00018">
    <property type="entry name" value="EF_HAND_1"/>
    <property type="match status" value="2"/>
</dbReference>
<dbReference type="EMBL" id="JALJOU010000039">
    <property type="protein sequence ID" value="KAK9832743.1"/>
    <property type="molecule type" value="Genomic_DNA"/>
</dbReference>
<keyword evidence="1" id="KW-0106">Calcium</keyword>
<evidence type="ECO:0000313" key="3">
    <source>
        <dbReference type="EMBL" id="KAK9832743.1"/>
    </source>
</evidence>
<dbReference type="AlphaFoldDB" id="A0AAW1RG14"/>
<evidence type="ECO:0000256" key="1">
    <source>
        <dbReference type="ARBA" id="ARBA00022837"/>
    </source>
</evidence>
<dbReference type="InterPro" id="IPR002048">
    <property type="entry name" value="EF_hand_dom"/>
</dbReference>
<name>A0AAW1RG14_9CHLO</name>
<dbReference type="GO" id="GO:0005509">
    <property type="term" value="F:calcium ion binding"/>
    <property type="evidence" value="ECO:0007669"/>
    <property type="project" value="InterPro"/>
</dbReference>
<reference evidence="3 4" key="1">
    <citation type="journal article" date="2024" name="Nat. Commun.">
        <title>Phylogenomics reveals the evolutionary origins of lichenization in chlorophyte algae.</title>
        <authorList>
            <person name="Puginier C."/>
            <person name="Libourel C."/>
            <person name="Otte J."/>
            <person name="Skaloud P."/>
            <person name="Haon M."/>
            <person name="Grisel S."/>
            <person name="Petersen M."/>
            <person name="Berrin J.G."/>
            <person name="Delaux P.M."/>
            <person name="Dal Grande F."/>
            <person name="Keller J."/>
        </authorList>
    </citation>
    <scope>NUCLEOTIDE SEQUENCE [LARGE SCALE GENOMIC DNA]</scope>
    <source>
        <strain evidence="3 4">SAG 245.80</strain>
    </source>
</reference>
<proteinExistence type="predicted"/>
<accession>A0AAW1RG14</accession>
<dbReference type="InterPro" id="IPR011992">
    <property type="entry name" value="EF-hand-dom_pair"/>
</dbReference>
<dbReference type="CDD" id="cd00051">
    <property type="entry name" value="EFh"/>
    <property type="match status" value="1"/>
</dbReference>
<evidence type="ECO:0000313" key="4">
    <source>
        <dbReference type="Proteomes" id="UP001445335"/>
    </source>
</evidence>
<keyword evidence="4" id="KW-1185">Reference proteome</keyword>
<gene>
    <name evidence="3" type="ORF">WJX81_006913</name>
</gene>
<evidence type="ECO:0000259" key="2">
    <source>
        <dbReference type="PROSITE" id="PS50222"/>
    </source>
</evidence>
<dbReference type="PROSITE" id="PS50222">
    <property type="entry name" value="EF_HAND_2"/>
    <property type="match status" value="1"/>
</dbReference>
<dbReference type="Pfam" id="PF13499">
    <property type="entry name" value="EF-hand_7"/>
    <property type="match status" value="1"/>
</dbReference>
<dbReference type="InterPro" id="IPR018247">
    <property type="entry name" value="EF_Hand_1_Ca_BS"/>
</dbReference>
<sequence length="132" mass="14901">MGLFNYLFRRLCNLVFRQVDYNGNGVLDSLEVEVAVLNLYNVINKRLPGWQDPPTRARIRAALMEYDTNKDHVLNQEEFCEFARALVHAGPDTFFARIGKSAVVQTALVPGVTMSLGGRHQRTSAAMKFRGK</sequence>
<dbReference type="SUPFAM" id="SSF47473">
    <property type="entry name" value="EF-hand"/>
    <property type="match status" value="1"/>
</dbReference>
<dbReference type="Gene3D" id="1.10.238.10">
    <property type="entry name" value="EF-hand"/>
    <property type="match status" value="1"/>
</dbReference>